<evidence type="ECO:0000256" key="4">
    <source>
        <dbReference type="PROSITE-ProRule" id="PRU00335"/>
    </source>
</evidence>
<keyword evidence="2 4" id="KW-0238">DNA-binding</keyword>
<feature type="DNA-binding region" description="H-T-H motif" evidence="4">
    <location>
        <begin position="67"/>
        <end position="86"/>
    </location>
</feature>
<dbReference type="InterPro" id="IPR001647">
    <property type="entry name" value="HTH_TetR"/>
</dbReference>
<keyword evidence="8" id="KW-1185">Reference proteome</keyword>
<dbReference type="RefSeq" id="WP_012825332.1">
    <property type="nucleotide sequence ID" value="NC_013440.1"/>
</dbReference>
<dbReference type="SUPFAM" id="SSF46689">
    <property type="entry name" value="Homeodomain-like"/>
    <property type="match status" value="1"/>
</dbReference>
<dbReference type="EMBL" id="CP001804">
    <property type="protein sequence ID" value="ACY12705.1"/>
    <property type="molecule type" value="Genomic_DNA"/>
</dbReference>
<feature type="domain" description="HTH tetR-type" evidence="6">
    <location>
        <begin position="44"/>
        <end position="104"/>
    </location>
</feature>
<keyword evidence="3" id="KW-0804">Transcription</keyword>
<dbReference type="PANTHER" id="PTHR30055:SF234">
    <property type="entry name" value="HTH-TYPE TRANSCRIPTIONAL REGULATOR BETI"/>
    <property type="match status" value="1"/>
</dbReference>
<dbReference type="GO" id="GO:0000976">
    <property type="term" value="F:transcription cis-regulatory region binding"/>
    <property type="evidence" value="ECO:0007669"/>
    <property type="project" value="TreeGrafter"/>
</dbReference>
<evidence type="ECO:0000256" key="5">
    <source>
        <dbReference type="SAM" id="MobiDB-lite"/>
    </source>
</evidence>
<dbReference type="InterPro" id="IPR009057">
    <property type="entry name" value="Homeodomain-like_sf"/>
</dbReference>
<dbReference type="STRING" id="502025.Hoch_0064"/>
<proteinExistence type="predicted"/>
<dbReference type="AlphaFoldDB" id="D0LGF9"/>
<evidence type="ECO:0000313" key="7">
    <source>
        <dbReference type="EMBL" id="ACY12705.1"/>
    </source>
</evidence>
<feature type="region of interest" description="Disordered" evidence="5">
    <location>
        <begin position="1"/>
        <end position="33"/>
    </location>
</feature>
<dbReference type="PROSITE" id="PS50977">
    <property type="entry name" value="HTH_TETR_2"/>
    <property type="match status" value="1"/>
</dbReference>
<accession>D0LGF9</accession>
<reference evidence="7 8" key="1">
    <citation type="journal article" date="2010" name="Stand. Genomic Sci.">
        <title>Complete genome sequence of Haliangium ochraceum type strain (SMP-2).</title>
        <authorList>
            <consortium name="US DOE Joint Genome Institute (JGI-PGF)"/>
            <person name="Ivanova N."/>
            <person name="Daum C."/>
            <person name="Lang E."/>
            <person name="Abt B."/>
            <person name="Kopitz M."/>
            <person name="Saunders E."/>
            <person name="Lapidus A."/>
            <person name="Lucas S."/>
            <person name="Glavina Del Rio T."/>
            <person name="Nolan M."/>
            <person name="Tice H."/>
            <person name="Copeland A."/>
            <person name="Cheng J.F."/>
            <person name="Chen F."/>
            <person name="Bruce D."/>
            <person name="Goodwin L."/>
            <person name="Pitluck S."/>
            <person name="Mavromatis K."/>
            <person name="Pati A."/>
            <person name="Mikhailova N."/>
            <person name="Chen A."/>
            <person name="Palaniappan K."/>
            <person name="Land M."/>
            <person name="Hauser L."/>
            <person name="Chang Y.J."/>
            <person name="Jeffries C.D."/>
            <person name="Detter J.C."/>
            <person name="Brettin T."/>
            <person name="Rohde M."/>
            <person name="Goker M."/>
            <person name="Bristow J."/>
            <person name="Markowitz V."/>
            <person name="Eisen J.A."/>
            <person name="Hugenholtz P."/>
            <person name="Kyrpides N.C."/>
            <person name="Klenk H.P."/>
        </authorList>
    </citation>
    <scope>NUCLEOTIDE SEQUENCE [LARGE SCALE GENOMIC DNA]</scope>
    <source>
        <strain evidence="8">DSM 14365 / CIP 107738 / JCM 11303 / AJ 13395 / SMP-2</strain>
    </source>
</reference>
<evidence type="ECO:0000259" key="6">
    <source>
        <dbReference type="PROSITE" id="PS50977"/>
    </source>
</evidence>
<dbReference type="Proteomes" id="UP000001880">
    <property type="component" value="Chromosome"/>
</dbReference>
<dbReference type="PANTHER" id="PTHR30055">
    <property type="entry name" value="HTH-TYPE TRANSCRIPTIONAL REGULATOR RUTR"/>
    <property type="match status" value="1"/>
</dbReference>
<dbReference type="Gene3D" id="1.10.357.10">
    <property type="entry name" value="Tetracycline Repressor, domain 2"/>
    <property type="match status" value="1"/>
</dbReference>
<evidence type="ECO:0000313" key="8">
    <source>
        <dbReference type="Proteomes" id="UP000001880"/>
    </source>
</evidence>
<dbReference type="InterPro" id="IPR050109">
    <property type="entry name" value="HTH-type_TetR-like_transc_reg"/>
</dbReference>
<dbReference type="Pfam" id="PF00440">
    <property type="entry name" value="TetR_N"/>
    <property type="match status" value="1"/>
</dbReference>
<sequence>MASEKETETPDQIASSQPTKGGEENPDTSLFPQSARRFRQARARKTYEALIAAAAKLFAERGFDATQTPDIAQKAGVSVGTFYRYFSDKKEVYIEAVRRQLTLAHGHVMDRLTPDRFVGKARRATTQEAVRVLLDQVLNHRQQQRVFVEMSLRDEDVAALKVEYDNAARQRLAELFRAICEPEVVPDAEATAYIVYTAVTECAYHIARVTADGTPVSQKRALAALTDLVTRALFADADANAA</sequence>
<keyword evidence="1" id="KW-0805">Transcription regulation</keyword>
<evidence type="ECO:0000256" key="3">
    <source>
        <dbReference type="ARBA" id="ARBA00023163"/>
    </source>
</evidence>
<dbReference type="eggNOG" id="COG1309">
    <property type="taxonomic scope" value="Bacteria"/>
</dbReference>
<dbReference type="PRINTS" id="PR00455">
    <property type="entry name" value="HTHTETR"/>
</dbReference>
<evidence type="ECO:0000256" key="2">
    <source>
        <dbReference type="ARBA" id="ARBA00023125"/>
    </source>
</evidence>
<organism evidence="7 8">
    <name type="scientific">Haliangium ochraceum (strain DSM 14365 / JCM 11303 / SMP-2)</name>
    <dbReference type="NCBI Taxonomy" id="502025"/>
    <lineage>
        <taxon>Bacteria</taxon>
        <taxon>Pseudomonadati</taxon>
        <taxon>Myxococcota</taxon>
        <taxon>Polyangia</taxon>
        <taxon>Haliangiales</taxon>
        <taxon>Kofleriaceae</taxon>
        <taxon>Haliangium</taxon>
    </lineage>
</organism>
<gene>
    <name evidence="7" type="ordered locus">Hoch_0064</name>
</gene>
<protein>
    <submittedName>
        <fullName evidence="7">Transcriptional regulator, TetR family</fullName>
    </submittedName>
</protein>
<feature type="compositionally biased region" description="Polar residues" evidence="5">
    <location>
        <begin position="10"/>
        <end position="19"/>
    </location>
</feature>
<dbReference type="GO" id="GO:0003700">
    <property type="term" value="F:DNA-binding transcription factor activity"/>
    <property type="evidence" value="ECO:0007669"/>
    <property type="project" value="TreeGrafter"/>
</dbReference>
<evidence type="ECO:0000256" key="1">
    <source>
        <dbReference type="ARBA" id="ARBA00023015"/>
    </source>
</evidence>
<name>D0LGF9_HALO1</name>
<dbReference type="HOGENOM" id="CLU_069356_46_0_7"/>
<dbReference type="InterPro" id="IPR036271">
    <property type="entry name" value="Tet_transcr_reg_TetR-rel_C_sf"/>
</dbReference>
<dbReference type="KEGG" id="hoh:Hoch_0064"/>
<dbReference type="SUPFAM" id="SSF48498">
    <property type="entry name" value="Tetracyclin repressor-like, C-terminal domain"/>
    <property type="match status" value="1"/>
</dbReference>